<gene>
    <name evidence="1" type="ORF">CA615_05015</name>
</gene>
<dbReference type="EMBL" id="NGJK01000062">
    <property type="protein sequence ID" value="RAP02941.1"/>
    <property type="molecule type" value="Genomic_DNA"/>
</dbReference>
<dbReference type="GeneID" id="3855258"/>
<dbReference type="RefSeq" id="WP_011406599.1">
    <property type="nucleotide sequence ID" value="NZ_CATZXA010000107.1"/>
</dbReference>
<evidence type="ECO:0000313" key="2">
    <source>
        <dbReference type="Proteomes" id="UP000248557"/>
    </source>
</evidence>
<evidence type="ECO:0000313" key="1">
    <source>
        <dbReference type="EMBL" id="RAP02941.1"/>
    </source>
</evidence>
<dbReference type="Pfam" id="PF05370">
    <property type="entry name" value="DUF749"/>
    <property type="match status" value="1"/>
</dbReference>
<comment type="caution">
    <text evidence="1">The sequence shown here is derived from an EMBL/GenBank/DDBJ whole genome shotgun (WGS) entry which is preliminary data.</text>
</comment>
<dbReference type="InterPro" id="IPR008032">
    <property type="entry name" value="DUF749"/>
</dbReference>
<dbReference type="SUPFAM" id="SSF75412">
    <property type="entry name" value="Hypothetical protein MTH1880"/>
    <property type="match status" value="1"/>
</dbReference>
<dbReference type="OMA" id="QAYFVDP"/>
<accession>A0A328PY88</accession>
<proteinExistence type="predicted"/>
<reference evidence="1 2" key="1">
    <citation type="submission" date="2017-05" db="EMBL/GenBank/DDBJ databases">
        <title>Host range expansion of the Methanosphaera genus to humans and monogastric animals involves recent and extensive reduction in genome content.</title>
        <authorList>
            <person name="Hoedt E.C."/>
            <person name="Volmer J.G."/>
            <person name="Parks D.H."/>
            <person name="Rosewarne C.P."/>
            <person name="Denman S.E."/>
            <person name="Mcsweeney C.S."/>
            <person name="O Cuiv P."/>
            <person name="Hugenholtz P."/>
            <person name="Tyson G.W."/>
            <person name="Morrison M."/>
        </authorList>
    </citation>
    <scope>NUCLEOTIDE SEQUENCE [LARGE SCALE GENOMIC DNA]</scope>
    <source>
        <strain evidence="1 2">PA5</strain>
    </source>
</reference>
<protein>
    <recommendedName>
        <fullName evidence="3">DUF749 domain-containing protein</fullName>
    </recommendedName>
</protein>
<dbReference type="Proteomes" id="UP000248557">
    <property type="component" value="Unassembled WGS sequence"/>
</dbReference>
<dbReference type="Gene3D" id="3.30.160.120">
    <property type="entry name" value="Hypothetical protein MTH1880"/>
    <property type="match status" value="1"/>
</dbReference>
<sequence>MQKFIVGLVGVFTLKDLPEDYEKFVEYKATIDKKELDDTVPIAILQVKDTTSYHVLFLDSYNSMEEIDKEIEESLDGEIYNFNVRNILEGHLNGH</sequence>
<dbReference type="InterPro" id="IPR035933">
    <property type="entry name" value="MTH1880"/>
</dbReference>
<dbReference type="AlphaFoldDB" id="A0A328PY88"/>
<organism evidence="1 2">
    <name type="scientific">Methanosphaera stadtmanae</name>
    <dbReference type="NCBI Taxonomy" id="2317"/>
    <lineage>
        <taxon>Archaea</taxon>
        <taxon>Methanobacteriati</taxon>
        <taxon>Methanobacteriota</taxon>
        <taxon>Methanomada group</taxon>
        <taxon>Methanobacteria</taxon>
        <taxon>Methanobacteriales</taxon>
        <taxon>Methanobacteriaceae</taxon>
        <taxon>Methanosphaera</taxon>
    </lineage>
</organism>
<name>A0A328PY88_9EURY</name>
<evidence type="ECO:0008006" key="3">
    <source>
        <dbReference type="Google" id="ProtNLM"/>
    </source>
</evidence>